<dbReference type="EMBL" id="LAZR01044018">
    <property type="protein sequence ID" value="KKL05668.1"/>
    <property type="molecule type" value="Genomic_DNA"/>
</dbReference>
<name>A0A0F9D0M5_9ZZZZ</name>
<reference evidence="2" key="1">
    <citation type="journal article" date="2015" name="Nature">
        <title>Complex archaea that bridge the gap between prokaryotes and eukaryotes.</title>
        <authorList>
            <person name="Spang A."/>
            <person name="Saw J.H."/>
            <person name="Jorgensen S.L."/>
            <person name="Zaremba-Niedzwiedzka K."/>
            <person name="Martijn J."/>
            <person name="Lind A.E."/>
            <person name="van Eijk R."/>
            <person name="Schleper C."/>
            <person name="Guy L."/>
            <person name="Ettema T.J."/>
        </authorList>
    </citation>
    <scope>NUCLEOTIDE SEQUENCE</scope>
</reference>
<evidence type="ECO:0000256" key="1">
    <source>
        <dbReference type="SAM" id="MobiDB-lite"/>
    </source>
</evidence>
<protein>
    <submittedName>
        <fullName evidence="2">Uncharacterized protein</fullName>
    </submittedName>
</protein>
<comment type="caution">
    <text evidence="2">The sequence shown here is derived from an EMBL/GenBank/DDBJ whole genome shotgun (WGS) entry which is preliminary data.</text>
</comment>
<gene>
    <name evidence="2" type="ORF">LCGC14_2603750</name>
</gene>
<sequence length="75" mass="8839">MSTGRWKSDISRLAWCKTCRKSWKSGKIHAIARQHSEREGHEVKVVEEITYIYFDEDENENSQTNRPATDTPRGW</sequence>
<dbReference type="AlphaFoldDB" id="A0A0F9D0M5"/>
<feature type="region of interest" description="Disordered" evidence="1">
    <location>
        <begin position="56"/>
        <end position="75"/>
    </location>
</feature>
<evidence type="ECO:0000313" key="2">
    <source>
        <dbReference type="EMBL" id="KKL05668.1"/>
    </source>
</evidence>
<organism evidence="2">
    <name type="scientific">marine sediment metagenome</name>
    <dbReference type="NCBI Taxonomy" id="412755"/>
    <lineage>
        <taxon>unclassified sequences</taxon>
        <taxon>metagenomes</taxon>
        <taxon>ecological metagenomes</taxon>
    </lineage>
</organism>
<accession>A0A0F9D0M5</accession>
<proteinExistence type="predicted"/>